<reference evidence="1 2" key="1">
    <citation type="submission" date="2014-12" db="EMBL/GenBank/DDBJ databases">
        <title>Comparative genome analysis of Bacillus coagulans HM-08, Clostridium butyricum HM-68, Bacillus subtilis HM-66 and Bacillus licheniformis BL-09.</title>
        <authorList>
            <person name="Zhang H."/>
        </authorList>
    </citation>
    <scope>NUCLEOTIDE SEQUENCE [LARGE SCALE GENOMIC DNA]</scope>
    <source>
        <strain evidence="1 2">HM-66</strain>
    </source>
</reference>
<organism evidence="1 2">
    <name type="scientific">Bacillus subtilis</name>
    <dbReference type="NCBI Taxonomy" id="1423"/>
    <lineage>
        <taxon>Bacteria</taxon>
        <taxon>Bacillati</taxon>
        <taxon>Bacillota</taxon>
        <taxon>Bacilli</taxon>
        <taxon>Bacillales</taxon>
        <taxon>Bacillaceae</taxon>
        <taxon>Bacillus</taxon>
    </lineage>
</organism>
<dbReference type="PATRIC" id="fig|1423.173.peg.4464"/>
<dbReference type="EMBL" id="JXBC01000013">
    <property type="protein sequence ID" value="KIU05920.1"/>
    <property type="molecule type" value="Genomic_DNA"/>
</dbReference>
<sequence length="44" mass="5371">MSFQFLLIYLYTKKKEKRFIKEHPELTLGVLFLIFFQLFTGDIL</sequence>
<gene>
    <name evidence="1" type="ORF">SC09_contig4orf00861</name>
</gene>
<dbReference type="AlphaFoldDB" id="A0A0D1KC14"/>
<protein>
    <submittedName>
        <fullName evidence="1">Uncharacterized protein</fullName>
    </submittedName>
</protein>
<accession>A0A0D1KC14</accession>
<proteinExistence type="predicted"/>
<evidence type="ECO:0000313" key="2">
    <source>
        <dbReference type="Proteomes" id="UP000032247"/>
    </source>
</evidence>
<comment type="caution">
    <text evidence="1">The sequence shown here is derived from an EMBL/GenBank/DDBJ whole genome shotgun (WGS) entry which is preliminary data.</text>
</comment>
<name>A0A0D1KC14_BACIU</name>
<evidence type="ECO:0000313" key="1">
    <source>
        <dbReference type="EMBL" id="KIU05920.1"/>
    </source>
</evidence>
<dbReference type="Proteomes" id="UP000032247">
    <property type="component" value="Unassembled WGS sequence"/>
</dbReference>